<keyword evidence="4" id="KW-0676">Redox-active center</keyword>
<evidence type="ECO:0000259" key="5">
    <source>
        <dbReference type="PROSITE" id="PS51352"/>
    </source>
</evidence>
<dbReference type="GO" id="GO:0017004">
    <property type="term" value="P:cytochrome complex assembly"/>
    <property type="evidence" value="ECO:0007669"/>
    <property type="project" value="UniProtKB-KW"/>
</dbReference>
<dbReference type="GO" id="GO:0030313">
    <property type="term" value="C:cell envelope"/>
    <property type="evidence" value="ECO:0007669"/>
    <property type="project" value="UniProtKB-SubCell"/>
</dbReference>
<dbReference type="PANTHER" id="PTHR42852:SF6">
    <property type="entry name" value="THIOL:DISULFIDE INTERCHANGE PROTEIN DSBE"/>
    <property type="match status" value="1"/>
</dbReference>
<dbReference type="CDD" id="cd02966">
    <property type="entry name" value="TlpA_like_family"/>
    <property type="match status" value="1"/>
</dbReference>
<feature type="domain" description="Thioredoxin" evidence="5">
    <location>
        <begin position="235"/>
        <end position="375"/>
    </location>
</feature>
<keyword evidence="7" id="KW-1185">Reference proteome</keyword>
<evidence type="ECO:0000256" key="2">
    <source>
        <dbReference type="ARBA" id="ARBA00022748"/>
    </source>
</evidence>
<evidence type="ECO:0000256" key="4">
    <source>
        <dbReference type="ARBA" id="ARBA00023284"/>
    </source>
</evidence>
<dbReference type="InterPro" id="IPR025380">
    <property type="entry name" value="DUF4369"/>
</dbReference>
<dbReference type="EMBL" id="RQJO01000009">
    <property type="protein sequence ID" value="RRB02720.1"/>
    <property type="molecule type" value="Genomic_DNA"/>
</dbReference>
<dbReference type="InterPro" id="IPR036249">
    <property type="entry name" value="Thioredoxin-like_sf"/>
</dbReference>
<evidence type="ECO:0000313" key="6">
    <source>
        <dbReference type="EMBL" id="RRB02720.1"/>
    </source>
</evidence>
<dbReference type="InterPro" id="IPR050553">
    <property type="entry name" value="Thioredoxin_ResA/DsbE_sf"/>
</dbReference>
<name>A0A3P1BNK2_9BACT</name>
<comment type="caution">
    <text evidence="6">The sequence shown here is derived from an EMBL/GenBank/DDBJ whole genome shotgun (WGS) entry which is preliminary data.</text>
</comment>
<dbReference type="PROSITE" id="PS51352">
    <property type="entry name" value="THIOREDOXIN_2"/>
    <property type="match status" value="1"/>
</dbReference>
<sequence>MAMNRIMLVCALLLAGKVSGQKPAARYSITGYLKNLDSQTVYLIPHSELNTPNLQVRRIDSCVARAGRFSMEGILGEPNYFAIGIKGQTRTQLKFFILDNTPVSIVGHADSLERASILGSPSFRDELILHQSIEMYLKAQKNLEPAMLHAVHNGDATNSFVLNKRYQDLHNGILDIKSTFIGFNPKSFVSLFTLLEILPDLPKERAKSLFNRLDYSLQTHSVGKYIHDQVIDQMALLRQFAPNLVLTDKKEKPVTLLARKGNVLLIDFWASWCDHCQREHARLKTLYKQYKGKGLEIVSISVDEDRGAWKKALQKANLPWTQLSDRVGNRNVVGTQYGNNSIPMNLLIDKEGFVIRKGLHGAELEKQLALVFSNP</sequence>
<dbReference type="InterPro" id="IPR012336">
    <property type="entry name" value="Thioredoxin-like_fold"/>
</dbReference>
<evidence type="ECO:0000313" key="7">
    <source>
        <dbReference type="Proteomes" id="UP000271925"/>
    </source>
</evidence>
<protein>
    <submittedName>
        <fullName evidence="6">AhpC/TSA family protein</fullName>
    </submittedName>
</protein>
<organism evidence="6 7">
    <name type="scientific">Larkinella rosea</name>
    <dbReference type="NCBI Taxonomy" id="2025312"/>
    <lineage>
        <taxon>Bacteria</taxon>
        <taxon>Pseudomonadati</taxon>
        <taxon>Bacteroidota</taxon>
        <taxon>Cytophagia</taxon>
        <taxon>Cytophagales</taxon>
        <taxon>Spirosomataceae</taxon>
        <taxon>Larkinella</taxon>
    </lineage>
</organism>
<dbReference type="InterPro" id="IPR013766">
    <property type="entry name" value="Thioredoxin_domain"/>
</dbReference>
<evidence type="ECO:0000256" key="1">
    <source>
        <dbReference type="ARBA" id="ARBA00004196"/>
    </source>
</evidence>
<comment type="subcellular location">
    <subcellularLocation>
        <location evidence="1">Cell envelope</location>
    </subcellularLocation>
</comment>
<dbReference type="OrthoDB" id="6399635at2"/>
<reference evidence="6 7" key="1">
    <citation type="submission" date="2018-11" db="EMBL/GenBank/DDBJ databases">
        <authorList>
            <person name="Zhou Z."/>
            <person name="Wang G."/>
        </authorList>
    </citation>
    <scope>NUCLEOTIDE SEQUENCE [LARGE SCALE GENOMIC DNA]</scope>
    <source>
        <strain evidence="6 7">KCTC52004</strain>
    </source>
</reference>
<dbReference type="Gene3D" id="3.40.30.10">
    <property type="entry name" value="Glutaredoxin"/>
    <property type="match status" value="1"/>
</dbReference>
<dbReference type="Proteomes" id="UP000271925">
    <property type="component" value="Unassembled WGS sequence"/>
</dbReference>
<gene>
    <name evidence="6" type="ORF">EHT25_19945</name>
</gene>
<proteinExistence type="predicted"/>
<dbReference type="PANTHER" id="PTHR42852">
    <property type="entry name" value="THIOL:DISULFIDE INTERCHANGE PROTEIN DSBE"/>
    <property type="match status" value="1"/>
</dbReference>
<dbReference type="AlphaFoldDB" id="A0A3P1BNK2"/>
<dbReference type="Pfam" id="PF14289">
    <property type="entry name" value="DUF4369"/>
    <property type="match status" value="1"/>
</dbReference>
<dbReference type="SUPFAM" id="SSF52833">
    <property type="entry name" value="Thioredoxin-like"/>
    <property type="match status" value="1"/>
</dbReference>
<keyword evidence="2" id="KW-0201">Cytochrome c-type biogenesis</keyword>
<evidence type="ECO:0000256" key="3">
    <source>
        <dbReference type="ARBA" id="ARBA00023157"/>
    </source>
</evidence>
<dbReference type="Pfam" id="PF13905">
    <property type="entry name" value="Thioredoxin_8"/>
    <property type="match status" value="1"/>
</dbReference>
<accession>A0A3P1BNK2</accession>
<keyword evidence="3" id="KW-1015">Disulfide bond</keyword>